<keyword evidence="1" id="KW-0812">Transmembrane</keyword>
<gene>
    <name evidence="2" type="ORF">A2803_05950</name>
</gene>
<evidence type="ECO:0000256" key="1">
    <source>
        <dbReference type="SAM" id="Phobius"/>
    </source>
</evidence>
<feature type="transmembrane region" description="Helical" evidence="1">
    <location>
        <begin position="87"/>
        <end position="107"/>
    </location>
</feature>
<feature type="transmembrane region" description="Helical" evidence="1">
    <location>
        <begin position="28"/>
        <end position="47"/>
    </location>
</feature>
<organism evidence="2 3">
    <name type="scientific">Candidatus Woesebacteria bacterium RIFCSPHIGHO2_01_FULL_44_21</name>
    <dbReference type="NCBI Taxonomy" id="1802503"/>
    <lineage>
        <taxon>Bacteria</taxon>
        <taxon>Candidatus Woeseibacteriota</taxon>
    </lineage>
</organism>
<feature type="transmembrane region" description="Helical" evidence="1">
    <location>
        <begin position="5"/>
        <end position="22"/>
    </location>
</feature>
<proteinExistence type="predicted"/>
<dbReference type="AlphaFoldDB" id="A0A1F7Z173"/>
<dbReference type="Pfam" id="PF04020">
    <property type="entry name" value="Phage_holin_4_2"/>
    <property type="match status" value="1"/>
</dbReference>
<accession>A0A1F7Z173</accession>
<protein>
    <recommendedName>
        <fullName evidence="4">Phage holin family protein</fullName>
    </recommendedName>
</protein>
<dbReference type="EMBL" id="MGGP01000012">
    <property type="protein sequence ID" value="OGM32849.1"/>
    <property type="molecule type" value="Genomic_DNA"/>
</dbReference>
<evidence type="ECO:0008006" key="4">
    <source>
        <dbReference type="Google" id="ProtNLM"/>
    </source>
</evidence>
<comment type="caution">
    <text evidence="2">The sequence shown here is derived from an EMBL/GenBank/DDBJ whole genome shotgun (WGS) entry which is preliminary data.</text>
</comment>
<sequence>MLNLLGKIIIYVAALLIVDYLIPGFKLVGLEATIVAAVVIGIINTFIRPIIQILALPFSIVTLGITAFLINVGLLMLAAAIVPGFDIDSFLTAAVSSIVLTLVNAFLNKLTK</sequence>
<dbReference type="InterPro" id="IPR007165">
    <property type="entry name" value="Phage_holin_4_2"/>
</dbReference>
<name>A0A1F7Z173_9BACT</name>
<dbReference type="PANTHER" id="PTHR37309">
    <property type="entry name" value="SLR0284 PROTEIN"/>
    <property type="match status" value="1"/>
</dbReference>
<evidence type="ECO:0000313" key="3">
    <source>
        <dbReference type="Proteomes" id="UP000178870"/>
    </source>
</evidence>
<feature type="transmembrane region" description="Helical" evidence="1">
    <location>
        <begin position="54"/>
        <end position="81"/>
    </location>
</feature>
<evidence type="ECO:0000313" key="2">
    <source>
        <dbReference type="EMBL" id="OGM32849.1"/>
    </source>
</evidence>
<keyword evidence="1" id="KW-1133">Transmembrane helix</keyword>
<keyword evidence="1" id="KW-0472">Membrane</keyword>
<dbReference type="Proteomes" id="UP000178870">
    <property type="component" value="Unassembled WGS sequence"/>
</dbReference>
<dbReference type="PANTHER" id="PTHR37309:SF1">
    <property type="entry name" value="SLR0284 PROTEIN"/>
    <property type="match status" value="1"/>
</dbReference>
<reference evidence="2 3" key="1">
    <citation type="journal article" date="2016" name="Nat. Commun.">
        <title>Thousands of microbial genomes shed light on interconnected biogeochemical processes in an aquifer system.</title>
        <authorList>
            <person name="Anantharaman K."/>
            <person name="Brown C.T."/>
            <person name="Hug L.A."/>
            <person name="Sharon I."/>
            <person name="Castelle C.J."/>
            <person name="Probst A.J."/>
            <person name="Thomas B.C."/>
            <person name="Singh A."/>
            <person name="Wilkins M.J."/>
            <person name="Karaoz U."/>
            <person name="Brodie E.L."/>
            <person name="Williams K.H."/>
            <person name="Hubbard S.S."/>
            <person name="Banfield J.F."/>
        </authorList>
    </citation>
    <scope>NUCLEOTIDE SEQUENCE [LARGE SCALE GENOMIC DNA]</scope>
</reference>